<proteinExistence type="predicted"/>
<organism evidence="2 3">
    <name type="scientific">Nocardioides panacisoli</name>
    <dbReference type="NCBI Taxonomy" id="627624"/>
    <lineage>
        <taxon>Bacteria</taxon>
        <taxon>Bacillati</taxon>
        <taxon>Actinomycetota</taxon>
        <taxon>Actinomycetes</taxon>
        <taxon>Propionibacteriales</taxon>
        <taxon>Nocardioidaceae</taxon>
        <taxon>Nocardioides</taxon>
    </lineage>
</organism>
<comment type="caution">
    <text evidence="2">The sequence shown here is derived from an EMBL/GenBank/DDBJ whole genome shotgun (WGS) entry which is preliminary data.</text>
</comment>
<gene>
    <name evidence="2" type="ORF">GCM10022242_39680</name>
</gene>
<evidence type="ECO:0000256" key="1">
    <source>
        <dbReference type="SAM" id="MobiDB-lite"/>
    </source>
</evidence>
<reference evidence="3" key="1">
    <citation type="journal article" date="2019" name="Int. J. Syst. Evol. Microbiol.">
        <title>The Global Catalogue of Microorganisms (GCM) 10K type strain sequencing project: providing services to taxonomists for standard genome sequencing and annotation.</title>
        <authorList>
            <consortium name="The Broad Institute Genomics Platform"/>
            <consortium name="The Broad Institute Genome Sequencing Center for Infectious Disease"/>
            <person name="Wu L."/>
            <person name="Ma J."/>
        </authorList>
    </citation>
    <scope>NUCLEOTIDE SEQUENCE [LARGE SCALE GENOMIC DNA]</scope>
    <source>
        <strain evidence="3">JCM 16953</strain>
    </source>
</reference>
<keyword evidence="3" id="KW-1185">Reference proteome</keyword>
<sequence length="143" mass="15502">MGVDNDDVEGLVLPLSGLRLEWRGDGRSRFVPPAQYADEIAGRFEPGPEDWTRADPPLPCAGRAQRAPGSGRGPSWWLLYGAITGDGPVTVTLADGRTPPMLTLGPLWICEWVSEWQEARVICGGDSHTVFGRKAGYLRAQDG</sequence>
<protein>
    <submittedName>
        <fullName evidence="2">Uncharacterized protein</fullName>
    </submittedName>
</protein>
<accession>A0ABP7J626</accession>
<evidence type="ECO:0000313" key="3">
    <source>
        <dbReference type="Proteomes" id="UP001501821"/>
    </source>
</evidence>
<evidence type="ECO:0000313" key="2">
    <source>
        <dbReference type="EMBL" id="GAA3834697.1"/>
    </source>
</evidence>
<name>A0ABP7J626_9ACTN</name>
<feature type="region of interest" description="Disordered" evidence="1">
    <location>
        <begin position="41"/>
        <end position="73"/>
    </location>
</feature>
<dbReference type="EMBL" id="BAABAH010000020">
    <property type="protein sequence ID" value="GAA3834697.1"/>
    <property type="molecule type" value="Genomic_DNA"/>
</dbReference>
<dbReference type="Proteomes" id="UP001501821">
    <property type="component" value="Unassembled WGS sequence"/>
</dbReference>